<feature type="region of interest" description="Disordered" evidence="1">
    <location>
        <begin position="104"/>
        <end position="183"/>
    </location>
</feature>
<dbReference type="EMBL" id="OZ019893">
    <property type="protein sequence ID" value="CAK9190759.1"/>
    <property type="molecule type" value="Genomic_DNA"/>
</dbReference>
<feature type="compositionally biased region" description="Low complexity" evidence="1">
    <location>
        <begin position="104"/>
        <end position="113"/>
    </location>
</feature>
<feature type="transmembrane region" description="Helical" evidence="2">
    <location>
        <begin position="61"/>
        <end position="82"/>
    </location>
</feature>
<reference evidence="3 4" key="1">
    <citation type="submission" date="2024-02" db="EMBL/GenBank/DDBJ databases">
        <authorList>
            <consortium name="ELIXIR-Norway"/>
            <consortium name="Elixir Norway"/>
        </authorList>
    </citation>
    <scope>NUCLEOTIDE SEQUENCE [LARGE SCALE GENOMIC DNA]</scope>
</reference>
<dbReference type="PANTHER" id="PTHR36721:SF1">
    <property type="entry name" value="OS04G0446401 PROTEIN"/>
    <property type="match status" value="1"/>
</dbReference>
<accession>A0ABP0TA52</accession>
<gene>
    <name evidence="3" type="ORF">CSSPTR1EN2_LOCUS1051</name>
</gene>
<dbReference type="Proteomes" id="UP001497512">
    <property type="component" value="Chromosome 1"/>
</dbReference>
<dbReference type="PANTHER" id="PTHR36721">
    <property type="entry name" value="PROLINE-RICH FAMILY PROTEIN"/>
    <property type="match status" value="1"/>
</dbReference>
<evidence type="ECO:0000313" key="4">
    <source>
        <dbReference type="Proteomes" id="UP001497512"/>
    </source>
</evidence>
<evidence type="ECO:0000256" key="1">
    <source>
        <dbReference type="SAM" id="MobiDB-lite"/>
    </source>
</evidence>
<keyword evidence="2" id="KW-1133">Transmembrane helix</keyword>
<keyword evidence="4" id="KW-1185">Reference proteome</keyword>
<protein>
    <submittedName>
        <fullName evidence="3">Uncharacterized protein</fullName>
    </submittedName>
</protein>
<sequence>MADRRRRQSLSGTVQGLTRAREMGIGGEAERDLGFLQECCCSSHQQQQGRWSRRSSSSIQLLILLFWLHSLLYTLAFLSVAVEAEVPASPRYSLIALNNTQTPTAAAGTQQIPSSPPPQISSPSSSTGGGHSPTPDGIHTLPVHKSPASAPSGNPSPSPAPNHAPTTHINPTSGAAAPVSASPRFNSEEKTGIILAAFAALLQVVVVTYLLAKRRQMLGMVCDYDPPERSWENPAFSRS</sequence>
<proteinExistence type="predicted"/>
<keyword evidence="2" id="KW-0472">Membrane</keyword>
<feature type="transmembrane region" description="Helical" evidence="2">
    <location>
        <begin position="192"/>
        <end position="212"/>
    </location>
</feature>
<evidence type="ECO:0000313" key="3">
    <source>
        <dbReference type="EMBL" id="CAK9190759.1"/>
    </source>
</evidence>
<name>A0ABP0TA52_9BRYO</name>
<organism evidence="3 4">
    <name type="scientific">Sphagnum troendelagicum</name>
    <dbReference type="NCBI Taxonomy" id="128251"/>
    <lineage>
        <taxon>Eukaryota</taxon>
        <taxon>Viridiplantae</taxon>
        <taxon>Streptophyta</taxon>
        <taxon>Embryophyta</taxon>
        <taxon>Bryophyta</taxon>
        <taxon>Sphagnophytina</taxon>
        <taxon>Sphagnopsida</taxon>
        <taxon>Sphagnales</taxon>
        <taxon>Sphagnaceae</taxon>
        <taxon>Sphagnum</taxon>
    </lineage>
</organism>
<keyword evidence="2" id="KW-0812">Transmembrane</keyword>
<evidence type="ECO:0000256" key="2">
    <source>
        <dbReference type="SAM" id="Phobius"/>
    </source>
</evidence>